<dbReference type="RefSeq" id="WP_229590621.1">
    <property type="nucleotide sequence ID" value="NZ_AP024485.1"/>
</dbReference>
<evidence type="ECO:0000256" key="4">
    <source>
        <dbReference type="ARBA" id="ARBA00022448"/>
    </source>
</evidence>
<comment type="subcellular location">
    <subcellularLocation>
        <location evidence="1">Cell membrane</location>
        <topology evidence="1">Peripheral membrane protein</topology>
        <orientation evidence="1">Cytoplasmic side</orientation>
    </subcellularLocation>
</comment>
<dbReference type="NCBIfam" id="TIGR02473">
    <property type="entry name" value="flagell_FliJ"/>
    <property type="match status" value="1"/>
</dbReference>
<reference evidence="13" key="1">
    <citation type="journal article" date="2022" name="Arch. Microbiol.">
        <title>Pseudodesulfovibrio sediminis sp. nov., a mesophilic and neutrophilic sulfate-reducing bacterium isolated from sediment of a brackish lake.</title>
        <authorList>
            <person name="Takahashi A."/>
            <person name="Kojima H."/>
            <person name="Watanabe M."/>
            <person name="Fukui M."/>
        </authorList>
    </citation>
    <scope>NUCLEOTIDE SEQUENCE</scope>
    <source>
        <strain evidence="13">SF6</strain>
    </source>
</reference>
<evidence type="ECO:0000256" key="5">
    <source>
        <dbReference type="ARBA" id="ARBA00022475"/>
    </source>
</evidence>
<sequence length="146" mass="17312">MSKRFDFKLDKVLDYREQLEEQAKAALTQAKAARDAQAEVVNDLKDCLAAHMHKEERSRSSSNDMWLWRQYKEALEQDISVAHMDLNSLELKLQRCRTQAVERSKEKKLLEKLKQTQAKKHHEEESAREEKENDEMATLRYESQDF</sequence>
<keyword evidence="8" id="KW-0653">Protein transport</keyword>
<dbReference type="Proteomes" id="UP001053296">
    <property type="component" value="Chromosome"/>
</dbReference>
<gene>
    <name evidence="13" type="ORF">PSDVSF_18690</name>
</gene>
<keyword evidence="6" id="KW-0145">Chemotaxis</keyword>
<dbReference type="InterPro" id="IPR053716">
    <property type="entry name" value="Flag_assembly_chemotaxis_eff"/>
</dbReference>
<evidence type="ECO:0000313" key="13">
    <source>
        <dbReference type="EMBL" id="BCS88627.1"/>
    </source>
</evidence>
<feature type="region of interest" description="Disordered" evidence="12">
    <location>
        <begin position="104"/>
        <end position="146"/>
    </location>
</feature>
<name>A0ABM9SDP7_9BACT</name>
<dbReference type="Gene3D" id="1.10.287.1700">
    <property type="match status" value="1"/>
</dbReference>
<dbReference type="Pfam" id="PF02050">
    <property type="entry name" value="FliJ"/>
    <property type="match status" value="1"/>
</dbReference>
<proteinExistence type="inferred from homology"/>
<dbReference type="EMBL" id="AP024485">
    <property type="protein sequence ID" value="BCS88627.1"/>
    <property type="molecule type" value="Genomic_DNA"/>
</dbReference>
<evidence type="ECO:0000256" key="9">
    <source>
        <dbReference type="ARBA" id="ARBA00023136"/>
    </source>
</evidence>
<keyword evidence="10" id="KW-1006">Bacterial flagellum protein export</keyword>
<feature type="compositionally biased region" description="Basic and acidic residues" evidence="12">
    <location>
        <begin position="104"/>
        <end position="114"/>
    </location>
</feature>
<evidence type="ECO:0000256" key="12">
    <source>
        <dbReference type="SAM" id="MobiDB-lite"/>
    </source>
</evidence>
<feature type="coiled-coil region" evidence="11">
    <location>
        <begin position="9"/>
        <end position="36"/>
    </location>
</feature>
<keyword evidence="7" id="KW-1005">Bacterial flagellum biogenesis</keyword>
<evidence type="ECO:0000256" key="7">
    <source>
        <dbReference type="ARBA" id="ARBA00022795"/>
    </source>
</evidence>
<keyword evidence="5" id="KW-1003">Cell membrane</keyword>
<evidence type="ECO:0000256" key="6">
    <source>
        <dbReference type="ARBA" id="ARBA00022500"/>
    </source>
</evidence>
<evidence type="ECO:0000256" key="1">
    <source>
        <dbReference type="ARBA" id="ARBA00004413"/>
    </source>
</evidence>
<keyword evidence="14" id="KW-1185">Reference proteome</keyword>
<keyword evidence="9" id="KW-0472">Membrane</keyword>
<evidence type="ECO:0000256" key="3">
    <source>
        <dbReference type="ARBA" id="ARBA00020392"/>
    </source>
</evidence>
<accession>A0ABM9SDP7</accession>
<keyword evidence="4" id="KW-0813">Transport</keyword>
<feature type="compositionally biased region" description="Basic and acidic residues" evidence="12">
    <location>
        <begin position="121"/>
        <end position="131"/>
    </location>
</feature>
<dbReference type="InterPro" id="IPR012823">
    <property type="entry name" value="Flagell_FliJ"/>
</dbReference>
<evidence type="ECO:0000256" key="11">
    <source>
        <dbReference type="SAM" id="Coils"/>
    </source>
</evidence>
<evidence type="ECO:0000256" key="10">
    <source>
        <dbReference type="ARBA" id="ARBA00023225"/>
    </source>
</evidence>
<keyword evidence="11" id="KW-0175">Coiled coil</keyword>
<evidence type="ECO:0000256" key="8">
    <source>
        <dbReference type="ARBA" id="ARBA00022927"/>
    </source>
</evidence>
<evidence type="ECO:0000313" key="14">
    <source>
        <dbReference type="Proteomes" id="UP001053296"/>
    </source>
</evidence>
<protein>
    <recommendedName>
        <fullName evidence="3">Flagellar FliJ protein</fullName>
    </recommendedName>
</protein>
<organism evidence="13 14">
    <name type="scientific">Pseudodesulfovibrio sediminis</name>
    <dbReference type="NCBI Taxonomy" id="2810563"/>
    <lineage>
        <taxon>Bacteria</taxon>
        <taxon>Pseudomonadati</taxon>
        <taxon>Thermodesulfobacteriota</taxon>
        <taxon>Desulfovibrionia</taxon>
        <taxon>Desulfovibrionales</taxon>
        <taxon>Desulfovibrionaceae</taxon>
    </lineage>
</organism>
<comment type="similarity">
    <text evidence="2">Belongs to the FliJ family.</text>
</comment>
<evidence type="ECO:0000256" key="2">
    <source>
        <dbReference type="ARBA" id="ARBA00010004"/>
    </source>
</evidence>